<evidence type="ECO:0000313" key="4">
    <source>
        <dbReference type="Proteomes" id="UP001210925"/>
    </source>
</evidence>
<protein>
    <recommendedName>
        <fullName evidence="5">Adhesin domain-containing protein</fullName>
    </recommendedName>
</protein>
<evidence type="ECO:0000313" key="3">
    <source>
        <dbReference type="EMBL" id="KAJ3257016.1"/>
    </source>
</evidence>
<organism evidence="3 4">
    <name type="scientific">Boothiomyces macroporosus</name>
    <dbReference type="NCBI Taxonomy" id="261099"/>
    <lineage>
        <taxon>Eukaryota</taxon>
        <taxon>Fungi</taxon>
        <taxon>Fungi incertae sedis</taxon>
        <taxon>Chytridiomycota</taxon>
        <taxon>Chytridiomycota incertae sedis</taxon>
        <taxon>Chytridiomycetes</taxon>
        <taxon>Rhizophydiales</taxon>
        <taxon>Terramycetaceae</taxon>
        <taxon>Boothiomyces</taxon>
    </lineage>
</organism>
<reference evidence="3" key="1">
    <citation type="submission" date="2020-05" db="EMBL/GenBank/DDBJ databases">
        <title>Phylogenomic resolution of chytrid fungi.</title>
        <authorList>
            <person name="Stajich J.E."/>
            <person name="Amses K."/>
            <person name="Simmons R."/>
            <person name="Seto K."/>
            <person name="Myers J."/>
            <person name="Bonds A."/>
            <person name="Quandt C.A."/>
            <person name="Barry K."/>
            <person name="Liu P."/>
            <person name="Grigoriev I."/>
            <person name="Longcore J.E."/>
            <person name="James T.Y."/>
        </authorList>
    </citation>
    <scope>NUCLEOTIDE SEQUENCE</scope>
    <source>
        <strain evidence="3">PLAUS21</strain>
    </source>
</reference>
<comment type="caution">
    <text evidence="3">The sequence shown here is derived from an EMBL/GenBank/DDBJ whole genome shotgun (WGS) entry which is preliminary data.</text>
</comment>
<feature type="transmembrane region" description="Helical" evidence="2">
    <location>
        <begin position="29"/>
        <end position="48"/>
    </location>
</feature>
<feature type="compositionally biased region" description="Polar residues" evidence="1">
    <location>
        <begin position="9"/>
        <end position="20"/>
    </location>
</feature>
<keyword evidence="4" id="KW-1185">Reference proteome</keyword>
<dbReference type="Proteomes" id="UP001210925">
    <property type="component" value="Unassembled WGS sequence"/>
</dbReference>
<accession>A0AAD5Y5H8</accession>
<dbReference type="EMBL" id="JADGKB010000043">
    <property type="protein sequence ID" value="KAJ3257016.1"/>
    <property type="molecule type" value="Genomic_DNA"/>
</dbReference>
<evidence type="ECO:0008006" key="5">
    <source>
        <dbReference type="Google" id="ProtNLM"/>
    </source>
</evidence>
<sequence length="297" mass="32548">METTEETPLLQNSPNDQQQGADKKSFKDWIPAIIVGLLFILTTILIFAQVGNNGTSDVIYSKILKYSPDLVGLDVTCVGHKECQVEIEKERTNQNLISLVYLIESKEPKAMKLIDLTLGKVGSKLHIFINTTKIPEDALFISNFKIFLPQSVGSGFDINFATDVGSISIDSIPQTLGSVNTNIGVGSVKFDNLQIRKLDLLSSVGDTTVYNTNIMESVSCQSFAGSITTQLSSIPDGSLNSVNLTTISGYIHADINDYNQLYVASESGYIEVNANPKPRLMATMTHLLLVEWLESFN</sequence>
<name>A0AAD5Y5H8_9FUNG</name>
<evidence type="ECO:0000256" key="1">
    <source>
        <dbReference type="SAM" id="MobiDB-lite"/>
    </source>
</evidence>
<proteinExistence type="predicted"/>
<evidence type="ECO:0000256" key="2">
    <source>
        <dbReference type="SAM" id="Phobius"/>
    </source>
</evidence>
<feature type="region of interest" description="Disordered" evidence="1">
    <location>
        <begin position="1"/>
        <end position="21"/>
    </location>
</feature>
<keyword evidence="2" id="KW-0472">Membrane</keyword>
<dbReference type="AlphaFoldDB" id="A0AAD5Y5H8"/>
<keyword evidence="2" id="KW-0812">Transmembrane</keyword>
<gene>
    <name evidence="3" type="ORF">HK103_005000</name>
</gene>
<keyword evidence="2" id="KW-1133">Transmembrane helix</keyword>